<evidence type="ECO:0000256" key="7">
    <source>
        <dbReference type="ARBA" id="ARBA00022840"/>
    </source>
</evidence>
<comment type="pathway">
    <text evidence="2 10">Cofactor biosynthesis; NAD(+) biosynthesis; deamido-NAD(+) from nicotinate D-ribonucleotide: step 1/1.</text>
</comment>
<dbReference type="UniPathway" id="UPA00253">
    <property type="reaction ID" value="UER00332"/>
</dbReference>
<proteinExistence type="inferred from homology"/>
<dbReference type="NCBIfam" id="TIGR00482">
    <property type="entry name" value="nicotinate (nicotinamide) nucleotide adenylyltransferase"/>
    <property type="match status" value="1"/>
</dbReference>
<dbReference type="InterPro" id="IPR004821">
    <property type="entry name" value="Cyt_trans-like"/>
</dbReference>
<comment type="function">
    <text evidence="1 10">Catalyzes the reversible adenylation of nicotinate mononucleotide (NaMN) to nicotinic acid adenine dinucleotide (NaAD).</text>
</comment>
<dbReference type="GO" id="GO:0004515">
    <property type="term" value="F:nicotinate-nucleotide adenylyltransferase activity"/>
    <property type="evidence" value="ECO:0007669"/>
    <property type="project" value="UniProtKB-UniRule"/>
</dbReference>
<evidence type="ECO:0000256" key="8">
    <source>
        <dbReference type="ARBA" id="ARBA00023027"/>
    </source>
</evidence>
<evidence type="ECO:0000256" key="4">
    <source>
        <dbReference type="ARBA" id="ARBA00022679"/>
    </source>
</evidence>
<evidence type="ECO:0000313" key="12">
    <source>
        <dbReference type="EMBL" id="SEQ72684.1"/>
    </source>
</evidence>
<dbReference type="Pfam" id="PF01467">
    <property type="entry name" value="CTP_transf_like"/>
    <property type="match status" value="1"/>
</dbReference>
<evidence type="ECO:0000313" key="13">
    <source>
        <dbReference type="Proteomes" id="UP000198556"/>
    </source>
</evidence>
<evidence type="ECO:0000256" key="3">
    <source>
        <dbReference type="ARBA" id="ARBA00022642"/>
    </source>
</evidence>
<evidence type="ECO:0000256" key="6">
    <source>
        <dbReference type="ARBA" id="ARBA00022741"/>
    </source>
</evidence>
<dbReference type="Proteomes" id="UP000198556">
    <property type="component" value="Unassembled WGS sequence"/>
</dbReference>
<keyword evidence="7 10" id="KW-0067">ATP-binding</keyword>
<dbReference type="Gene3D" id="3.40.50.620">
    <property type="entry name" value="HUPs"/>
    <property type="match status" value="1"/>
</dbReference>
<feature type="domain" description="Cytidyltransferase-like" evidence="11">
    <location>
        <begin position="16"/>
        <end position="171"/>
    </location>
</feature>
<protein>
    <recommendedName>
        <fullName evidence="10">Probable nicotinate-nucleotide adenylyltransferase</fullName>
        <ecNumber evidence="10">2.7.7.18</ecNumber>
    </recommendedName>
    <alternativeName>
        <fullName evidence="10">Deamido-NAD(+) diphosphorylase</fullName>
    </alternativeName>
    <alternativeName>
        <fullName evidence="10">Deamido-NAD(+) pyrophosphorylase</fullName>
    </alternativeName>
    <alternativeName>
        <fullName evidence="10">Nicotinate mononucleotide adenylyltransferase</fullName>
        <shortName evidence="10">NaMN adenylyltransferase</shortName>
    </alternativeName>
</protein>
<keyword evidence="4 10" id="KW-0808">Transferase</keyword>
<dbReference type="PANTHER" id="PTHR39321:SF3">
    <property type="entry name" value="PHOSPHOPANTETHEINE ADENYLYLTRANSFERASE"/>
    <property type="match status" value="1"/>
</dbReference>
<dbReference type="NCBIfam" id="NF000840">
    <property type="entry name" value="PRK00071.1-3"/>
    <property type="match status" value="1"/>
</dbReference>
<keyword evidence="6 10" id="KW-0547">Nucleotide-binding</keyword>
<dbReference type="AlphaFoldDB" id="A0A1H9IDQ8"/>
<keyword evidence="3 10" id="KW-0662">Pyridine nucleotide biosynthesis</keyword>
<dbReference type="InterPro" id="IPR005248">
    <property type="entry name" value="NadD/NMNAT"/>
</dbReference>
<dbReference type="NCBIfam" id="TIGR00125">
    <property type="entry name" value="cyt_tran_rel"/>
    <property type="match status" value="1"/>
</dbReference>
<evidence type="ECO:0000256" key="2">
    <source>
        <dbReference type="ARBA" id="ARBA00005019"/>
    </source>
</evidence>
<dbReference type="RefSeq" id="WP_089746035.1">
    <property type="nucleotide sequence ID" value="NZ_FOGF01000005.1"/>
</dbReference>
<accession>A0A1H9IDQ8</accession>
<dbReference type="SUPFAM" id="SSF52374">
    <property type="entry name" value="Nucleotidylyl transferase"/>
    <property type="match status" value="1"/>
</dbReference>
<evidence type="ECO:0000256" key="10">
    <source>
        <dbReference type="HAMAP-Rule" id="MF_00244"/>
    </source>
</evidence>
<dbReference type="GO" id="GO:0005524">
    <property type="term" value="F:ATP binding"/>
    <property type="evidence" value="ECO:0007669"/>
    <property type="project" value="UniProtKB-KW"/>
</dbReference>
<organism evidence="12 13">
    <name type="scientific">Granulicatella balaenopterae</name>
    <dbReference type="NCBI Taxonomy" id="137733"/>
    <lineage>
        <taxon>Bacteria</taxon>
        <taxon>Bacillati</taxon>
        <taxon>Bacillota</taxon>
        <taxon>Bacilli</taxon>
        <taxon>Lactobacillales</taxon>
        <taxon>Carnobacteriaceae</taxon>
        <taxon>Granulicatella</taxon>
    </lineage>
</organism>
<dbReference type="InterPro" id="IPR014729">
    <property type="entry name" value="Rossmann-like_a/b/a_fold"/>
</dbReference>
<comment type="catalytic activity">
    <reaction evidence="9 10">
        <text>nicotinate beta-D-ribonucleotide + ATP + H(+) = deamido-NAD(+) + diphosphate</text>
        <dbReference type="Rhea" id="RHEA:22860"/>
        <dbReference type="ChEBI" id="CHEBI:15378"/>
        <dbReference type="ChEBI" id="CHEBI:30616"/>
        <dbReference type="ChEBI" id="CHEBI:33019"/>
        <dbReference type="ChEBI" id="CHEBI:57502"/>
        <dbReference type="ChEBI" id="CHEBI:58437"/>
        <dbReference type="EC" id="2.7.7.18"/>
    </reaction>
</comment>
<dbReference type="STRING" id="137733.SAMN05421767_10554"/>
<comment type="similarity">
    <text evidence="10">Belongs to the NadD family.</text>
</comment>
<reference evidence="12 13" key="1">
    <citation type="submission" date="2016-10" db="EMBL/GenBank/DDBJ databases">
        <authorList>
            <person name="de Groot N.N."/>
        </authorList>
    </citation>
    <scope>NUCLEOTIDE SEQUENCE [LARGE SCALE GENOMIC DNA]</scope>
    <source>
        <strain evidence="12 13">DSM 15827</strain>
    </source>
</reference>
<dbReference type="CDD" id="cd02165">
    <property type="entry name" value="NMNAT"/>
    <property type="match status" value="1"/>
</dbReference>
<dbReference type="PANTHER" id="PTHR39321">
    <property type="entry name" value="NICOTINATE-NUCLEOTIDE ADENYLYLTRANSFERASE-RELATED"/>
    <property type="match status" value="1"/>
</dbReference>
<evidence type="ECO:0000256" key="9">
    <source>
        <dbReference type="ARBA" id="ARBA00048721"/>
    </source>
</evidence>
<dbReference type="NCBIfam" id="NF000841">
    <property type="entry name" value="PRK00071.1-4"/>
    <property type="match status" value="1"/>
</dbReference>
<evidence type="ECO:0000256" key="1">
    <source>
        <dbReference type="ARBA" id="ARBA00002324"/>
    </source>
</evidence>
<evidence type="ECO:0000259" key="11">
    <source>
        <dbReference type="Pfam" id="PF01467"/>
    </source>
</evidence>
<dbReference type="HAMAP" id="MF_00244">
    <property type="entry name" value="NaMN_adenylyltr"/>
    <property type="match status" value="1"/>
</dbReference>
<dbReference type="OrthoDB" id="5295945at2"/>
<dbReference type="EC" id="2.7.7.18" evidence="10"/>
<dbReference type="EMBL" id="FOGF01000005">
    <property type="protein sequence ID" value="SEQ72684.1"/>
    <property type="molecule type" value="Genomic_DNA"/>
</dbReference>
<evidence type="ECO:0000256" key="5">
    <source>
        <dbReference type="ARBA" id="ARBA00022695"/>
    </source>
</evidence>
<dbReference type="GO" id="GO:0009435">
    <property type="term" value="P:NAD+ biosynthetic process"/>
    <property type="evidence" value="ECO:0007669"/>
    <property type="project" value="UniProtKB-UniRule"/>
</dbReference>
<keyword evidence="8 10" id="KW-0520">NAD</keyword>
<gene>
    <name evidence="10" type="primary">nadD</name>
    <name evidence="12" type="ORF">SAMN05421767_10554</name>
</gene>
<name>A0A1H9IDQ8_9LACT</name>
<keyword evidence="13" id="KW-1185">Reference proteome</keyword>
<sequence length="200" mass="22885">MIQESVGDNSKERVGILGGSFNPVHIGHLIMAEQAKSQLGLDKVLLMPSNQPPHIDTKKTIDAELRVAMLERAIAGNEGFGLELIELERLGKSYTFDTMQLLVERYPNKEFYFIIGGDMVEYLPKWYRIDELLDLITFVAVKRVGYQVESSYPVEWIDSPMIDISSTMIRNSIKDKQSIRYLVPTSVEEFILERGLYQHD</sequence>
<keyword evidence="5 10" id="KW-0548">Nucleotidyltransferase</keyword>